<gene>
    <name evidence="3" type="ORF">J2W31_004028</name>
</gene>
<feature type="transmembrane region" description="Helical" evidence="2">
    <location>
        <begin position="245"/>
        <end position="263"/>
    </location>
</feature>
<dbReference type="Proteomes" id="UP001242045">
    <property type="component" value="Unassembled WGS sequence"/>
</dbReference>
<dbReference type="Pfam" id="PF05857">
    <property type="entry name" value="TraX"/>
    <property type="match status" value="1"/>
</dbReference>
<feature type="transmembrane region" description="Helical" evidence="2">
    <location>
        <begin position="139"/>
        <end position="157"/>
    </location>
</feature>
<proteinExistence type="predicted"/>
<feature type="transmembrane region" description="Helical" evidence="2">
    <location>
        <begin position="169"/>
        <end position="193"/>
    </location>
</feature>
<feature type="transmembrane region" description="Helical" evidence="2">
    <location>
        <begin position="205"/>
        <end position="233"/>
    </location>
</feature>
<protein>
    <recommendedName>
        <fullName evidence="5">Conjugal transfer protein TraX</fullName>
    </recommendedName>
</protein>
<accession>A0AAW8D4F6</accession>
<sequence length="265" mass="28194">MSAPRHRASAPSHDGRPAKARSGSRKAADARVGSSRSSMGKPAAPATTWPIPDGSLEALKWVGLVLMTGDHVNKYLLQDASPTLYALGRMVMPVFGFVLMANLARPGAYQAGMHLRVMRRLVVFALLATPAFVGLVGWWPLNILATLGLATAIVWLLESGGAVARVAALIAFLIGGALVEFWWPALLCCLGAWGFARRPGGVSMLLWALATASLAIVNGNLAALAALPLILGARHVDIPLRRCRWIFYAYYPAHLSLIALVMGPA</sequence>
<feature type="transmembrane region" description="Helical" evidence="2">
    <location>
        <begin position="84"/>
        <end position="105"/>
    </location>
</feature>
<organism evidence="3 4">
    <name type="scientific">Variovorax boronicumulans</name>
    <dbReference type="NCBI Taxonomy" id="436515"/>
    <lineage>
        <taxon>Bacteria</taxon>
        <taxon>Pseudomonadati</taxon>
        <taxon>Pseudomonadota</taxon>
        <taxon>Betaproteobacteria</taxon>
        <taxon>Burkholderiales</taxon>
        <taxon>Comamonadaceae</taxon>
        <taxon>Variovorax</taxon>
    </lineage>
</organism>
<evidence type="ECO:0008006" key="5">
    <source>
        <dbReference type="Google" id="ProtNLM"/>
    </source>
</evidence>
<keyword evidence="2" id="KW-0812">Transmembrane</keyword>
<name>A0AAW8D4F6_9BURK</name>
<dbReference type="InterPro" id="IPR008875">
    <property type="entry name" value="TraX"/>
</dbReference>
<keyword evidence="2" id="KW-1133">Transmembrane helix</keyword>
<evidence type="ECO:0000313" key="3">
    <source>
        <dbReference type="EMBL" id="MDP9894903.1"/>
    </source>
</evidence>
<evidence type="ECO:0000313" key="4">
    <source>
        <dbReference type="Proteomes" id="UP001242045"/>
    </source>
</evidence>
<evidence type="ECO:0000256" key="1">
    <source>
        <dbReference type="SAM" id="MobiDB-lite"/>
    </source>
</evidence>
<evidence type="ECO:0000256" key="2">
    <source>
        <dbReference type="SAM" id="Phobius"/>
    </source>
</evidence>
<feature type="region of interest" description="Disordered" evidence="1">
    <location>
        <begin position="1"/>
        <end position="48"/>
    </location>
</feature>
<dbReference type="EMBL" id="JAUSRD010000010">
    <property type="protein sequence ID" value="MDP9894903.1"/>
    <property type="molecule type" value="Genomic_DNA"/>
</dbReference>
<feature type="transmembrane region" description="Helical" evidence="2">
    <location>
        <begin position="117"/>
        <end position="133"/>
    </location>
</feature>
<dbReference type="AlphaFoldDB" id="A0AAW8D4F6"/>
<keyword evidence="2" id="KW-0472">Membrane</keyword>
<dbReference type="RefSeq" id="WP_307685838.1">
    <property type="nucleotide sequence ID" value="NZ_JAUSRD010000010.1"/>
</dbReference>
<reference evidence="3" key="1">
    <citation type="submission" date="2023-07" db="EMBL/GenBank/DDBJ databases">
        <title>Sorghum-associated microbial communities from plants grown in Nebraska, USA.</title>
        <authorList>
            <person name="Schachtman D."/>
        </authorList>
    </citation>
    <scope>NUCLEOTIDE SEQUENCE</scope>
    <source>
        <strain evidence="3">DS3754</strain>
    </source>
</reference>
<comment type="caution">
    <text evidence="3">The sequence shown here is derived from an EMBL/GenBank/DDBJ whole genome shotgun (WGS) entry which is preliminary data.</text>
</comment>